<dbReference type="PANTHER" id="PTHR43328">
    <property type="entry name" value="ACETYLTRANSFERASE-RELATED"/>
    <property type="match status" value="1"/>
</dbReference>
<dbReference type="OrthoDB" id="9801656at2"/>
<reference evidence="2" key="2">
    <citation type="submission" date="2020-09" db="EMBL/GenBank/DDBJ databases">
        <authorList>
            <person name="Sun Q."/>
            <person name="Kim S."/>
        </authorList>
    </citation>
    <scope>NUCLEOTIDE SEQUENCE</scope>
    <source>
        <strain evidence="2">KCTC 32020</strain>
    </source>
</reference>
<dbReference type="SUPFAM" id="SSF55729">
    <property type="entry name" value="Acyl-CoA N-acyltransferases (Nat)"/>
    <property type="match status" value="1"/>
</dbReference>
<proteinExistence type="predicted"/>
<dbReference type="AlphaFoldDB" id="A0A918Z0A0"/>
<dbReference type="Pfam" id="PF13302">
    <property type="entry name" value="Acetyltransf_3"/>
    <property type="match status" value="1"/>
</dbReference>
<accession>A0A918Z0A0</accession>
<dbReference type="PROSITE" id="PS51186">
    <property type="entry name" value="GNAT"/>
    <property type="match status" value="1"/>
</dbReference>
<evidence type="ECO:0000259" key="1">
    <source>
        <dbReference type="PROSITE" id="PS51186"/>
    </source>
</evidence>
<feature type="domain" description="N-acetyltransferase" evidence="1">
    <location>
        <begin position="16"/>
        <end position="179"/>
    </location>
</feature>
<evidence type="ECO:0000313" key="3">
    <source>
        <dbReference type="Proteomes" id="UP000636453"/>
    </source>
</evidence>
<gene>
    <name evidence="2" type="ORF">GCM10007167_10450</name>
</gene>
<name>A0A918Z0A0_9GAMM</name>
<organism evidence="2 3">
    <name type="scientific">Vulcaniibacterium thermophilum</name>
    <dbReference type="NCBI Taxonomy" id="1169913"/>
    <lineage>
        <taxon>Bacteria</taxon>
        <taxon>Pseudomonadati</taxon>
        <taxon>Pseudomonadota</taxon>
        <taxon>Gammaproteobacteria</taxon>
        <taxon>Lysobacterales</taxon>
        <taxon>Lysobacteraceae</taxon>
        <taxon>Vulcaniibacterium</taxon>
    </lineage>
</organism>
<evidence type="ECO:0000313" key="2">
    <source>
        <dbReference type="EMBL" id="GHE30365.1"/>
    </source>
</evidence>
<dbReference type="InterPro" id="IPR000182">
    <property type="entry name" value="GNAT_dom"/>
</dbReference>
<dbReference type="EMBL" id="BNCF01000004">
    <property type="protein sequence ID" value="GHE30365.1"/>
    <property type="molecule type" value="Genomic_DNA"/>
</dbReference>
<sequence>MPDAPFAHPIAVDARTRLRPWRADDRAALLRHADDPQVSLGLRDRFPYPYTAQDAERFLGGQVLDPREPAFAIEIDGEACGGVGLHPGQDVERHSAEIGYWLGRAHWGQGHMTRVLGALVPWAMRTLALYRVWAKVYANNPASARVLEKAGFAFEGRMRCAIVKRGELLDALLYARTRRSLDETL</sequence>
<dbReference type="Gene3D" id="3.40.630.30">
    <property type="match status" value="1"/>
</dbReference>
<comment type="caution">
    <text evidence="2">The sequence shown here is derived from an EMBL/GenBank/DDBJ whole genome shotgun (WGS) entry which is preliminary data.</text>
</comment>
<dbReference type="InterPro" id="IPR016181">
    <property type="entry name" value="Acyl_CoA_acyltransferase"/>
</dbReference>
<dbReference type="GO" id="GO:0016747">
    <property type="term" value="F:acyltransferase activity, transferring groups other than amino-acyl groups"/>
    <property type="evidence" value="ECO:0007669"/>
    <property type="project" value="InterPro"/>
</dbReference>
<keyword evidence="3" id="KW-1185">Reference proteome</keyword>
<dbReference type="PANTHER" id="PTHR43328:SF1">
    <property type="entry name" value="N-ACETYLTRANSFERASE DOMAIN-CONTAINING PROTEIN"/>
    <property type="match status" value="1"/>
</dbReference>
<dbReference type="Proteomes" id="UP000636453">
    <property type="component" value="Unassembled WGS sequence"/>
</dbReference>
<protein>
    <submittedName>
        <fullName evidence="2">N-acetyltransferase</fullName>
    </submittedName>
</protein>
<reference evidence="2" key="1">
    <citation type="journal article" date="2014" name="Int. J. Syst. Evol. Microbiol.">
        <title>Complete genome sequence of Corynebacterium casei LMG S-19264T (=DSM 44701T), isolated from a smear-ripened cheese.</title>
        <authorList>
            <consortium name="US DOE Joint Genome Institute (JGI-PGF)"/>
            <person name="Walter F."/>
            <person name="Albersmeier A."/>
            <person name="Kalinowski J."/>
            <person name="Ruckert C."/>
        </authorList>
    </citation>
    <scope>NUCLEOTIDE SEQUENCE</scope>
    <source>
        <strain evidence="2">KCTC 32020</strain>
    </source>
</reference>
<dbReference type="RefSeq" id="WP_146473513.1">
    <property type="nucleotide sequence ID" value="NZ_BNCF01000004.1"/>
</dbReference>